<dbReference type="PANTHER" id="PTHR33064:SF29">
    <property type="entry name" value="PEPTIDASE A2 DOMAIN-CONTAINING PROTEIN-RELATED"/>
    <property type="match status" value="1"/>
</dbReference>
<reference evidence="2" key="1">
    <citation type="submission" date="2025-08" db="UniProtKB">
        <authorList>
            <consortium name="Ensembl"/>
        </authorList>
    </citation>
    <scope>IDENTIFICATION</scope>
</reference>
<evidence type="ECO:0000313" key="2">
    <source>
        <dbReference type="Ensembl" id="ENSCPRP00005014144.1"/>
    </source>
</evidence>
<dbReference type="SUPFAM" id="SSF56672">
    <property type="entry name" value="DNA/RNA polymerases"/>
    <property type="match status" value="1"/>
</dbReference>
<organism evidence="2 3">
    <name type="scientific">Crocodylus porosus</name>
    <name type="common">Saltwater crocodile</name>
    <name type="synonym">Estuarine crocodile</name>
    <dbReference type="NCBI Taxonomy" id="8502"/>
    <lineage>
        <taxon>Eukaryota</taxon>
        <taxon>Metazoa</taxon>
        <taxon>Chordata</taxon>
        <taxon>Craniata</taxon>
        <taxon>Vertebrata</taxon>
        <taxon>Euteleostomi</taxon>
        <taxon>Archelosauria</taxon>
        <taxon>Archosauria</taxon>
        <taxon>Crocodylia</taxon>
        <taxon>Longirostres</taxon>
        <taxon>Crocodylidae</taxon>
        <taxon>Crocodylus</taxon>
    </lineage>
</organism>
<protein>
    <recommendedName>
        <fullName evidence="1">Reverse transcriptase/retrotransposon-derived protein RNase H-like domain-containing protein</fullName>
    </recommendedName>
</protein>
<dbReference type="InterPro" id="IPR041577">
    <property type="entry name" value="RT_RNaseH_2"/>
</dbReference>
<accession>A0A7M4ESK6</accession>
<dbReference type="PANTHER" id="PTHR33064">
    <property type="entry name" value="POL PROTEIN"/>
    <property type="match status" value="1"/>
</dbReference>
<feature type="domain" description="Reverse transcriptase/retrotransposon-derived protein RNase H-like" evidence="1">
    <location>
        <begin position="19"/>
        <end position="95"/>
    </location>
</feature>
<dbReference type="OMA" id="HACEVEG"/>
<dbReference type="Proteomes" id="UP000594220">
    <property type="component" value="Unplaced"/>
</dbReference>
<dbReference type="InterPro" id="IPR043502">
    <property type="entry name" value="DNA/RNA_pol_sf"/>
</dbReference>
<keyword evidence="3" id="KW-1185">Reference proteome</keyword>
<evidence type="ECO:0000313" key="3">
    <source>
        <dbReference type="Proteomes" id="UP000594220"/>
    </source>
</evidence>
<dbReference type="Ensembl" id="ENSCPRT00005016614.1">
    <property type="protein sequence ID" value="ENSCPRP00005014144.1"/>
    <property type="gene ID" value="ENSCPRG00005009962.1"/>
</dbReference>
<sequence>MVKPLVQTTQKGEPEVVQWTPELDHAFHQVKRQLSQAPALGLPSYKKPFVLFVHKRRGVASGVLTQKLGPQLHPIAYYSATLDPVAKGVVSCLRAAAAAALLDHTEAVHCCNLHGALVMCPLHVLLF</sequence>
<evidence type="ECO:0000259" key="1">
    <source>
        <dbReference type="Pfam" id="PF17919"/>
    </source>
</evidence>
<proteinExistence type="predicted"/>
<dbReference type="Pfam" id="PF17919">
    <property type="entry name" value="RT_RNaseH_2"/>
    <property type="match status" value="1"/>
</dbReference>
<dbReference type="InterPro" id="IPR051320">
    <property type="entry name" value="Viral_Replic_Matur_Polypro"/>
</dbReference>
<reference evidence="2" key="2">
    <citation type="submission" date="2025-09" db="UniProtKB">
        <authorList>
            <consortium name="Ensembl"/>
        </authorList>
    </citation>
    <scope>IDENTIFICATION</scope>
</reference>
<name>A0A7M4ESK6_CROPO</name>
<dbReference type="AlphaFoldDB" id="A0A7M4ESK6"/>
<dbReference type="Gene3D" id="3.10.20.370">
    <property type="match status" value="1"/>
</dbReference>